<evidence type="ECO:0000313" key="3">
    <source>
        <dbReference type="Proteomes" id="UP000545286"/>
    </source>
</evidence>
<gene>
    <name evidence="2" type="ORF">FHX72_002241</name>
</gene>
<organism evidence="2 3">
    <name type="scientific">Pseudoclavibacter helvolus</name>
    <dbReference type="NCBI Taxonomy" id="255205"/>
    <lineage>
        <taxon>Bacteria</taxon>
        <taxon>Bacillati</taxon>
        <taxon>Actinomycetota</taxon>
        <taxon>Actinomycetes</taxon>
        <taxon>Micrococcales</taxon>
        <taxon>Microbacteriaceae</taxon>
        <taxon>Pseudoclavibacter</taxon>
    </lineage>
</organism>
<feature type="region of interest" description="Disordered" evidence="1">
    <location>
        <begin position="1"/>
        <end position="44"/>
    </location>
</feature>
<sequence>MMDARSGDTRRPQFTPRDQNTQTTRVPHDQNAQTTPAQKRSARR</sequence>
<evidence type="ECO:0000313" key="2">
    <source>
        <dbReference type="EMBL" id="MBB2958096.1"/>
    </source>
</evidence>
<evidence type="ECO:0000256" key="1">
    <source>
        <dbReference type="SAM" id="MobiDB-lite"/>
    </source>
</evidence>
<comment type="caution">
    <text evidence="2">The sequence shown here is derived from an EMBL/GenBank/DDBJ whole genome shotgun (WGS) entry which is preliminary data.</text>
</comment>
<dbReference type="Proteomes" id="UP000545286">
    <property type="component" value="Unassembled WGS sequence"/>
</dbReference>
<name>A0A7W4YGI2_9MICO</name>
<protein>
    <submittedName>
        <fullName evidence="2">Uncharacterized protein</fullName>
    </submittedName>
</protein>
<dbReference type="AlphaFoldDB" id="A0A7W4YGI2"/>
<feature type="compositionally biased region" description="Basic and acidic residues" evidence="1">
    <location>
        <begin position="1"/>
        <end position="11"/>
    </location>
</feature>
<dbReference type="EMBL" id="JACHWJ010000003">
    <property type="protein sequence ID" value="MBB2958096.1"/>
    <property type="molecule type" value="Genomic_DNA"/>
</dbReference>
<keyword evidence="3" id="KW-1185">Reference proteome</keyword>
<feature type="compositionally biased region" description="Polar residues" evidence="1">
    <location>
        <begin position="16"/>
        <end position="38"/>
    </location>
</feature>
<accession>A0A7W4YGI2</accession>
<reference evidence="2 3" key="1">
    <citation type="submission" date="2020-08" db="EMBL/GenBank/DDBJ databases">
        <title>Sequencing the genomes of 1000 actinobacteria strains.</title>
        <authorList>
            <person name="Klenk H.-P."/>
        </authorList>
    </citation>
    <scope>NUCLEOTIDE SEQUENCE [LARGE SCALE GENOMIC DNA]</scope>
    <source>
        <strain evidence="2 3">DSM 20419</strain>
    </source>
</reference>
<proteinExistence type="predicted"/>